<sequence>MGAVLGAALLALVASCSTTEQGTATAGTVTPTGGSTKSAPPSSTSSSTSSSAPPVSRPRTIDLKSTDGCKIMQSMAADFGWTGKTTSDFDSLGFPGNKECIVTNSAKKETVSITGVTNKGVPEYTHDGRGGDLAPIRVAGFPAYTFTPKTAVSLPGISGRSCSSLAALYTAG</sequence>
<evidence type="ECO:0000313" key="4">
    <source>
        <dbReference type="Proteomes" id="UP001597045"/>
    </source>
</evidence>
<evidence type="ECO:0008006" key="5">
    <source>
        <dbReference type="Google" id="ProtNLM"/>
    </source>
</evidence>
<evidence type="ECO:0000256" key="2">
    <source>
        <dbReference type="SAM" id="SignalP"/>
    </source>
</evidence>
<keyword evidence="4" id="KW-1185">Reference proteome</keyword>
<organism evidence="3 4">
    <name type="scientific">Kibdelosporangium lantanae</name>
    <dbReference type="NCBI Taxonomy" id="1497396"/>
    <lineage>
        <taxon>Bacteria</taxon>
        <taxon>Bacillati</taxon>
        <taxon>Actinomycetota</taxon>
        <taxon>Actinomycetes</taxon>
        <taxon>Pseudonocardiales</taxon>
        <taxon>Pseudonocardiaceae</taxon>
        <taxon>Kibdelosporangium</taxon>
    </lineage>
</organism>
<feature type="region of interest" description="Disordered" evidence="1">
    <location>
        <begin position="19"/>
        <end position="62"/>
    </location>
</feature>
<accession>A0ABW3MHH6</accession>
<feature type="signal peptide" evidence="2">
    <location>
        <begin position="1"/>
        <end position="26"/>
    </location>
</feature>
<evidence type="ECO:0000256" key="1">
    <source>
        <dbReference type="SAM" id="MobiDB-lite"/>
    </source>
</evidence>
<dbReference type="EMBL" id="JBHTIS010002435">
    <property type="protein sequence ID" value="MFD1049841.1"/>
    <property type="molecule type" value="Genomic_DNA"/>
</dbReference>
<protein>
    <recommendedName>
        <fullName evidence="5">DUF3558 domain-containing protein</fullName>
    </recommendedName>
</protein>
<gene>
    <name evidence="3" type="ORF">ACFQ1S_32065</name>
</gene>
<feature type="compositionally biased region" description="Low complexity" evidence="1">
    <location>
        <begin position="22"/>
        <end position="58"/>
    </location>
</feature>
<comment type="caution">
    <text evidence="3">The sequence shown here is derived from an EMBL/GenBank/DDBJ whole genome shotgun (WGS) entry which is preliminary data.</text>
</comment>
<proteinExistence type="predicted"/>
<feature type="chain" id="PRO_5045811433" description="DUF3558 domain-containing protein" evidence="2">
    <location>
        <begin position="27"/>
        <end position="172"/>
    </location>
</feature>
<reference evidence="4" key="1">
    <citation type="journal article" date="2019" name="Int. J. Syst. Evol. Microbiol.">
        <title>The Global Catalogue of Microorganisms (GCM) 10K type strain sequencing project: providing services to taxonomists for standard genome sequencing and annotation.</title>
        <authorList>
            <consortium name="The Broad Institute Genomics Platform"/>
            <consortium name="The Broad Institute Genome Sequencing Center for Infectious Disease"/>
            <person name="Wu L."/>
            <person name="Ma J."/>
        </authorList>
    </citation>
    <scope>NUCLEOTIDE SEQUENCE [LARGE SCALE GENOMIC DNA]</scope>
    <source>
        <strain evidence="4">JCM 31486</strain>
    </source>
</reference>
<keyword evidence="2" id="KW-0732">Signal</keyword>
<dbReference type="Proteomes" id="UP001597045">
    <property type="component" value="Unassembled WGS sequence"/>
</dbReference>
<evidence type="ECO:0000313" key="3">
    <source>
        <dbReference type="EMBL" id="MFD1049841.1"/>
    </source>
</evidence>
<name>A0ABW3MHH6_9PSEU</name>